<dbReference type="EC" id="7.6.2.2" evidence="3"/>
<dbReference type="SUPFAM" id="SSF52540">
    <property type="entry name" value="P-loop containing nucleoside triphosphate hydrolases"/>
    <property type="match status" value="1"/>
</dbReference>
<feature type="transmembrane region" description="Helical" evidence="10">
    <location>
        <begin position="275"/>
        <end position="294"/>
    </location>
</feature>
<dbReference type="InterPro" id="IPR039421">
    <property type="entry name" value="Type_1_exporter"/>
</dbReference>
<evidence type="ECO:0000313" key="13">
    <source>
        <dbReference type="EMBL" id="NIF22445.1"/>
    </source>
</evidence>
<organism evidence="13 14">
    <name type="scientific">Candidatus Pantoea multigeneris</name>
    <dbReference type="NCBI Taxonomy" id="2608357"/>
    <lineage>
        <taxon>Bacteria</taxon>
        <taxon>Pseudomonadati</taxon>
        <taxon>Pseudomonadota</taxon>
        <taxon>Gammaproteobacteria</taxon>
        <taxon>Enterobacterales</taxon>
        <taxon>Erwiniaceae</taxon>
        <taxon>Pantoea</taxon>
    </lineage>
</organism>
<dbReference type="InterPro" id="IPR011527">
    <property type="entry name" value="ABC1_TM_dom"/>
</dbReference>
<dbReference type="SUPFAM" id="SSF90123">
    <property type="entry name" value="ABC transporter transmembrane region"/>
    <property type="match status" value="1"/>
</dbReference>
<accession>A0ABX0RAQ5</accession>
<dbReference type="InterPro" id="IPR027417">
    <property type="entry name" value="P-loop_NTPase"/>
</dbReference>
<feature type="transmembrane region" description="Helical" evidence="10">
    <location>
        <begin position="247"/>
        <end position="269"/>
    </location>
</feature>
<evidence type="ECO:0000256" key="4">
    <source>
        <dbReference type="ARBA" id="ARBA00022692"/>
    </source>
</evidence>
<feature type="transmembrane region" description="Helical" evidence="10">
    <location>
        <begin position="25"/>
        <end position="46"/>
    </location>
</feature>
<dbReference type="InterPro" id="IPR017871">
    <property type="entry name" value="ABC_transporter-like_CS"/>
</dbReference>
<evidence type="ECO:0000256" key="8">
    <source>
        <dbReference type="ARBA" id="ARBA00023136"/>
    </source>
</evidence>
<evidence type="ECO:0000256" key="6">
    <source>
        <dbReference type="ARBA" id="ARBA00022840"/>
    </source>
</evidence>
<feature type="domain" description="ABC transmembrane type-1" evidence="12">
    <location>
        <begin position="25"/>
        <end position="305"/>
    </location>
</feature>
<name>A0ABX0RAQ5_9GAMM</name>
<sequence>MSQPAAPKGSWKDLRSLIRGEEPHLLMAFGLTVLAAISELIPYGILWLSVQTHDPAEALVPLAGLLFLALLVKYALLTGGGYFSHLVAFRVLYQTRIRLAHALSRLPLLTLNRYSSAELRNTLLNDVERMENFIAHHSVDIVSALLSPLVAALFLFWLDWQLALAALITIPLAIIAQKVATRGMQARIAAYQQASAELDSATIEYVRGVPVMKAFQQSAQAFHLLHQRLNAYQTLVASFTRRAVPGWSVFVVLLNANLFILLPLGLWRVQQGNLTLVQLILAIVLGSGLLKPLLRVTFLSSMLGEMFSGVGRITALLHNQVPSGAAQPGSGLLEMKDVSFNFGERSVINKVSLTFAPGNFYALIGPSGAGKSTIAWLLSGLLPASHGSLTLGGVPIADLSDETRARHIAVVSQDVFLLQGTLADNLRLGAEDATDEALWQALRLAQAEAWVRTLPQGLESPVGERGVTLSGGERQRIAIARALLVNPTILILDEATAFADAVTERRFYQTLRSERPDTTVLTIAHRLYAVQQAELILLENGQVTAQARHEELLAHNATYQALWHSQFTLAQWHIREQETSHVAG</sequence>
<dbReference type="Gene3D" id="3.40.50.300">
    <property type="entry name" value="P-loop containing nucleotide triphosphate hydrolases"/>
    <property type="match status" value="1"/>
</dbReference>
<reference evidence="13 14" key="1">
    <citation type="journal article" date="2019" name="bioRxiv">
        <title>Bacteria contribute to plant secondary compound degradation in a generalist herbivore system.</title>
        <authorList>
            <person name="Francoeur C.B."/>
            <person name="Khadempour L."/>
            <person name="Moreira-Soto R.D."/>
            <person name="Gotting K."/>
            <person name="Book A.J."/>
            <person name="Pinto-Tomas A.A."/>
            <person name="Keefover-Ring K."/>
            <person name="Currie C.R."/>
        </authorList>
    </citation>
    <scope>NUCLEOTIDE SEQUENCE [LARGE SCALE GENOMIC DNA]</scope>
    <source>
        <strain evidence="13">Acro-835</strain>
    </source>
</reference>
<keyword evidence="5" id="KW-0547">Nucleotide-binding</keyword>
<keyword evidence="6 13" id="KW-0067">ATP-binding</keyword>
<keyword evidence="8 10" id="KW-0472">Membrane</keyword>
<comment type="subcellular location">
    <subcellularLocation>
        <location evidence="1">Cell membrane</location>
        <topology evidence="1">Multi-pass membrane protein</topology>
    </subcellularLocation>
</comment>
<gene>
    <name evidence="13" type="ORF">F3J40_12640</name>
</gene>
<dbReference type="CDD" id="cd07346">
    <property type="entry name" value="ABC_6TM_exporters"/>
    <property type="match status" value="1"/>
</dbReference>
<evidence type="ECO:0000256" key="5">
    <source>
        <dbReference type="ARBA" id="ARBA00022741"/>
    </source>
</evidence>
<protein>
    <recommendedName>
        <fullName evidence="3">ABC-type xenobiotic transporter</fullName>
        <ecNumber evidence="3">7.6.2.2</ecNumber>
    </recommendedName>
</protein>
<evidence type="ECO:0000256" key="7">
    <source>
        <dbReference type="ARBA" id="ARBA00022989"/>
    </source>
</evidence>
<proteinExistence type="inferred from homology"/>
<evidence type="ECO:0000256" key="2">
    <source>
        <dbReference type="ARBA" id="ARBA00006526"/>
    </source>
</evidence>
<comment type="caution">
    <text evidence="13">The sequence shown here is derived from an EMBL/GenBank/DDBJ whole genome shotgun (WGS) entry which is preliminary data.</text>
</comment>
<dbReference type="InterPro" id="IPR003439">
    <property type="entry name" value="ABC_transporter-like_ATP-bd"/>
</dbReference>
<keyword evidence="7 10" id="KW-1133">Transmembrane helix</keyword>
<feature type="transmembrane region" description="Helical" evidence="10">
    <location>
        <begin position="163"/>
        <end position="180"/>
    </location>
</feature>
<dbReference type="RefSeq" id="WP_167015103.1">
    <property type="nucleotide sequence ID" value="NZ_VWXF01000004.1"/>
</dbReference>
<evidence type="ECO:0000259" key="11">
    <source>
        <dbReference type="PROSITE" id="PS50893"/>
    </source>
</evidence>
<dbReference type="InterPro" id="IPR003593">
    <property type="entry name" value="AAA+_ATPase"/>
</dbReference>
<comment type="catalytic activity">
    <reaction evidence="9">
        <text>ATP + H2O + xenobioticSide 1 = ADP + phosphate + xenobioticSide 2.</text>
        <dbReference type="EC" id="7.6.2.2"/>
    </reaction>
</comment>
<keyword evidence="4 10" id="KW-0812">Transmembrane</keyword>
<dbReference type="PROSITE" id="PS50929">
    <property type="entry name" value="ABC_TM1F"/>
    <property type="match status" value="1"/>
</dbReference>
<dbReference type="Pfam" id="PF00005">
    <property type="entry name" value="ABC_tran"/>
    <property type="match status" value="1"/>
</dbReference>
<dbReference type="PANTHER" id="PTHR43394">
    <property type="entry name" value="ATP-DEPENDENT PERMEASE MDL1, MITOCHONDRIAL"/>
    <property type="match status" value="1"/>
</dbReference>
<evidence type="ECO:0000313" key="14">
    <source>
        <dbReference type="Proteomes" id="UP001515683"/>
    </source>
</evidence>
<evidence type="ECO:0000256" key="1">
    <source>
        <dbReference type="ARBA" id="ARBA00004651"/>
    </source>
</evidence>
<dbReference type="EMBL" id="VWXF01000004">
    <property type="protein sequence ID" value="NIF22445.1"/>
    <property type="molecule type" value="Genomic_DNA"/>
</dbReference>
<dbReference type="Gene3D" id="1.20.1560.10">
    <property type="entry name" value="ABC transporter type 1, transmembrane domain"/>
    <property type="match status" value="1"/>
</dbReference>
<dbReference type="Proteomes" id="UP001515683">
    <property type="component" value="Unassembled WGS sequence"/>
</dbReference>
<keyword evidence="14" id="KW-1185">Reference proteome</keyword>
<dbReference type="Pfam" id="PF00664">
    <property type="entry name" value="ABC_membrane"/>
    <property type="match status" value="1"/>
</dbReference>
<dbReference type="GO" id="GO:0005524">
    <property type="term" value="F:ATP binding"/>
    <property type="evidence" value="ECO:0007669"/>
    <property type="project" value="UniProtKB-KW"/>
</dbReference>
<dbReference type="SMART" id="SM00382">
    <property type="entry name" value="AAA"/>
    <property type="match status" value="1"/>
</dbReference>
<comment type="similarity">
    <text evidence="2">Belongs to the ABC transporter superfamily. Drug exporter-2 (TC 3.A.1.117) family.</text>
</comment>
<dbReference type="PANTHER" id="PTHR43394:SF1">
    <property type="entry name" value="ATP-BINDING CASSETTE SUB-FAMILY B MEMBER 10, MITOCHONDRIAL"/>
    <property type="match status" value="1"/>
</dbReference>
<dbReference type="PROSITE" id="PS50893">
    <property type="entry name" value="ABC_TRANSPORTER_2"/>
    <property type="match status" value="1"/>
</dbReference>
<feature type="domain" description="ABC transporter" evidence="11">
    <location>
        <begin position="333"/>
        <end position="565"/>
    </location>
</feature>
<evidence type="ECO:0000256" key="9">
    <source>
        <dbReference type="ARBA" id="ARBA00034018"/>
    </source>
</evidence>
<evidence type="ECO:0000256" key="10">
    <source>
        <dbReference type="SAM" id="Phobius"/>
    </source>
</evidence>
<dbReference type="PROSITE" id="PS00211">
    <property type="entry name" value="ABC_TRANSPORTER_1"/>
    <property type="match status" value="1"/>
</dbReference>
<evidence type="ECO:0000259" key="12">
    <source>
        <dbReference type="PROSITE" id="PS50929"/>
    </source>
</evidence>
<evidence type="ECO:0000256" key="3">
    <source>
        <dbReference type="ARBA" id="ARBA00012191"/>
    </source>
</evidence>
<dbReference type="InterPro" id="IPR036640">
    <property type="entry name" value="ABC1_TM_sf"/>
</dbReference>